<organism evidence="1 2">
    <name type="scientific">Acanthochromis polyacanthus</name>
    <name type="common">spiny chromis</name>
    <dbReference type="NCBI Taxonomy" id="80966"/>
    <lineage>
        <taxon>Eukaryota</taxon>
        <taxon>Metazoa</taxon>
        <taxon>Chordata</taxon>
        <taxon>Craniata</taxon>
        <taxon>Vertebrata</taxon>
        <taxon>Euteleostomi</taxon>
        <taxon>Actinopterygii</taxon>
        <taxon>Neopterygii</taxon>
        <taxon>Teleostei</taxon>
        <taxon>Neoteleostei</taxon>
        <taxon>Acanthomorphata</taxon>
        <taxon>Ovalentaria</taxon>
        <taxon>Pomacentridae</taxon>
        <taxon>Acanthochromis</taxon>
    </lineage>
</organism>
<dbReference type="InParanoid" id="A0A3Q1G0W8"/>
<protein>
    <submittedName>
        <fullName evidence="1">Uncharacterized protein</fullName>
    </submittedName>
</protein>
<sequence>MYCAYTIPGMTGSSLMYYYNGKAVRRASIFLLSSLFSPGRNRVRVRERERKRCEGEECRLFTHQL</sequence>
<keyword evidence="2" id="KW-1185">Reference proteome</keyword>
<reference evidence="1" key="2">
    <citation type="submission" date="2025-09" db="UniProtKB">
        <authorList>
            <consortium name="Ensembl"/>
        </authorList>
    </citation>
    <scope>IDENTIFICATION</scope>
</reference>
<evidence type="ECO:0000313" key="1">
    <source>
        <dbReference type="Ensembl" id="ENSAPOP00000024261.1"/>
    </source>
</evidence>
<reference evidence="1" key="1">
    <citation type="submission" date="2025-08" db="UniProtKB">
        <authorList>
            <consortium name="Ensembl"/>
        </authorList>
    </citation>
    <scope>IDENTIFICATION</scope>
</reference>
<name>A0A3Q1G0W8_9TELE</name>
<evidence type="ECO:0000313" key="2">
    <source>
        <dbReference type="Proteomes" id="UP000257200"/>
    </source>
</evidence>
<dbReference type="GeneTree" id="ENSGT01150000289094"/>
<proteinExistence type="predicted"/>
<dbReference type="AlphaFoldDB" id="A0A3Q1G0W8"/>
<dbReference type="Ensembl" id="ENSAPOT00000009187.1">
    <property type="protein sequence ID" value="ENSAPOP00000024261.1"/>
    <property type="gene ID" value="ENSAPOG00000006566.1"/>
</dbReference>
<accession>A0A3Q1G0W8</accession>
<dbReference type="Proteomes" id="UP000257200">
    <property type="component" value="Unplaced"/>
</dbReference>